<accession>A0A9N9XRF0</accession>
<reference evidence="1" key="1">
    <citation type="submission" date="2022-01" db="EMBL/GenBank/DDBJ databases">
        <authorList>
            <person name="King R."/>
        </authorList>
    </citation>
    <scope>NUCLEOTIDE SEQUENCE</scope>
</reference>
<dbReference type="Proteomes" id="UP001153712">
    <property type="component" value="Chromosome 6"/>
</dbReference>
<feature type="non-terminal residue" evidence="1">
    <location>
        <position position="1"/>
    </location>
</feature>
<protein>
    <recommendedName>
        <fullName evidence="3">NodB homology domain-containing protein</fullName>
    </recommendedName>
</protein>
<dbReference type="AlphaFoldDB" id="A0A9N9XRF0"/>
<dbReference type="OrthoDB" id="504708at2759"/>
<dbReference type="Gene3D" id="3.20.20.370">
    <property type="entry name" value="Glycoside hydrolase/deacetylase"/>
    <property type="match status" value="1"/>
</dbReference>
<evidence type="ECO:0000313" key="1">
    <source>
        <dbReference type="EMBL" id="CAG9863099.1"/>
    </source>
</evidence>
<dbReference type="EMBL" id="OU900099">
    <property type="protein sequence ID" value="CAG9863099.1"/>
    <property type="molecule type" value="Genomic_DNA"/>
</dbReference>
<keyword evidence="2" id="KW-1185">Reference proteome</keyword>
<organism evidence="1 2">
    <name type="scientific">Phyllotreta striolata</name>
    <name type="common">Striped flea beetle</name>
    <name type="synonym">Crioceris striolata</name>
    <dbReference type="NCBI Taxonomy" id="444603"/>
    <lineage>
        <taxon>Eukaryota</taxon>
        <taxon>Metazoa</taxon>
        <taxon>Ecdysozoa</taxon>
        <taxon>Arthropoda</taxon>
        <taxon>Hexapoda</taxon>
        <taxon>Insecta</taxon>
        <taxon>Pterygota</taxon>
        <taxon>Neoptera</taxon>
        <taxon>Endopterygota</taxon>
        <taxon>Coleoptera</taxon>
        <taxon>Polyphaga</taxon>
        <taxon>Cucujiformia</taxon>
        <taxon>Chrysomeloidea</taxon>
        <taxon>Chrysomelidae</taxon>
        <taxon>Galerucinae</taxon>
        <taxon>Alticini</taxon>
        <taxon>Phyllotreta</taxon>
    </lineage>
</organism>
<dbReference type="GO" id="GO:0005975">
    <property type="term" value="P:carbohydrate metabolic process"/>
    <property type="evidence" value="ECO:0007669"/>
    <property type="project" value="InterPro"/>
</dbReference>
<evidence type="ECO:0008006" key="3">
    <source>
        <dbReference type="Google" id="ProtNLM"/>
    </source>
</evidence>
<proteinExistence type="predicted"/>
<gene>
    <name evidence="1" type="ORF">PHYEVI_LOCUS9399</name>
</gene>
<dbReference type="InterPro" id="IPR011330">
    <property type="entry name" value="Glyco_hydro/deAcase_b/a-brl"/>
</dbReference>
<dbReference type="SUPFAM" id="SSF88713">
    <property type="entry name" value="Glycoside hydrolase/deacetylase"/>
    <property type="match status" value="1"/>
</dbReference>
<name>A0A9N9XRF0_PHYSR</name>
<evidence type="ECO:0000313" key="2">
    <source>
        <dbReference type="Proteomes" id="UP001153712"/>
    </source>
</evidence>
<dbReference type="GO" id="GO:0016787">
    <property type="term" value="F:hydrolase activity"/>
    <property type="evidence" value="ECO:0007669"/>
    <property type="project" value="UniProtKB-ARBA"/>
</dbReference>
<dbReference type="InterPro" id="IPR052740">
    <property type="entry name" value="CE4"/>
</dbReference>
<dbReference type="PANTHER" id="PTHR45985">
    <property type="match status" value="1"/>
</dbReference>
<dbReference type="PANTHER" id="PTHR45985:SF8">
    <property type="entry name" value="CHITIN DEACETYLASE-LIKE 9, ISOFORM A"/>
    <property type="match status" value="1"/>
</dbReference>
<sequence>LVQAASSLANDACVDSKCSIAKNCRCSNGASPFTGKLTDWPQLVSLTFDDAITKDLYDTYLDPLLFNYKNPDKKPIGATFFVPHEYTNYQIVNNLYNYGFEIGVNSITKNPLQKYWRTATVDQLVQEFSGQKHIINKFASIPEEQIMGVRTPELQLAGDNSIDAFIKAKLLYDSSWPSLPSTRLFPYTLDFASTQECLLGAKCPNSSFPGFWVLPINELTGADGEGCNVIKGCNVEGTAQQISEWLVKEVDDIAKTSRAPLTLMLSKSWFNSTANSEEGFLQFMNTMTSRKDVFFVTQRQALNYMKNPVKLAAFKTETMPPAANCDPKKCSLKNGKESVTFYICTSCPNQYPWLGNPDGN</sequence>